<keyword evidence="1" id="KW-0812">Transmembrane</keyword>
<feature type="transmembrane region" description="Helical" evidence="1">
    <location>
        <begin position="216"/>
        <end position="233"/>
    </location>
</feature>
<keyword evidence="1" id="KW-1133">Transmembrane helix</keyword>
<name>A0A367YJR9_9ASCO</name>
<feature type="transmembrane region" description="Helical" evidence="1">
    <location>
        <begin position="181"/>
        <end position="210"/>
    </location>
</feature>
<feature type="transmembrane region" description="Helical" evidence="1">
    <location>
        <begin position="245"/>
        <end position="267"/>
    </location>
</feature>
<dbReference type="Proteomes" id="UP000253472">
    <property type="component" value="Unassembled WGS sequence"/>
</dbReference>
<evidence type="ECO:0000256" key="1">
    <source>
        <dbReference type="SAM" id="Phobius"/>
    </source>
</evidence>
<dbReference type="EMBL" id="QLNQ01000018">
    <property type="protein sequence ID" value="RCK66007.1"/>
    <property type="molecule type" value="Genomic_DNA"/>
</dbReference>
<keyword evidence="4" id="KW-1185">Reference proteome</keyword>
<keyword evidence="2" id="KW-0732">Signal</keyword>
<comment type="caution">
    <text evidence="3">The sequence shown here is derived from an EMBL/GenBank/DDBJ whole genome shotgun (WGS) entry which is preliminary data.</text>
</comment>
<proteinExistence type="predicted"/>
<feature type="signal peptide" evidence="2">
    <location>
        <begin position="1"/>
        <end position="19"/>
    </location>
</feature>
<feature type="transmembrane region" description="Helical" evidence="1">
    <location>
        <begin position="147"/>
        <end position="169"/>
    </location>
</feature>
<evidence type="ECO:0000313" key="3">
    <source>
        <dbReference type="EMBL" id="RCK66007.1"/>
    </source>
</evidence>
<feature type="chain" id="PRO_5017051113" evidence="2">
    <location>
        <begin position="20"/>
        <end position="410"/>
    </location>
</feature>
<reference evidence="3 4" key="1">
    <citation type="submission" date="2018-06" db="EMBL/GenBank/DDBJ databases">
        <title>Whole genome sequencing of Candida tropicalis (genome annotated by CSBL at Korea University).</title>
        <authorList>
            <person name="Ahn J."/>
        </authorList>
    </citation>
    <scope>NUCLEOTIDE SEQUENCE [LARGE SCALE GENOMIC DNA]</scope>
    <source>
        <strain evidence="3 4">ATCC 20962</strain>
    </source>
</reference>
<feature type="transmembrane region" description="Helical" evidence="1">
    <location>
        <begin position="373"/>
        <end position="394"/>
    </location>
</feature>
<feature type="transmembrane region" description="Helical" evidence="1">
    <location>
        <begin position="299"/>
        <end position="329"/>
    </location>
</feature>
<organism evidence="3 4">
    <name type="scientific">Candida viswanathii</name>
    <dbReference type="NCBI Taxonomy" id="5486"/>
    <lineage>
        <taxon>Eukaryota</taxon>
        <taxon>Fungi</taxon>
        <taxon>Dikarya</taxon>
        <taxon>Ascomycota</taxon>
        <taxon>Saccharomycotina</taxon>
        <taxon>Pichiomycetes</taxon>
        <taxon>Debaryomycetaceae</taxon>
        <taxon>Candida/Lodderomyces clade</taxon>
        <taxon>Candida</taxon>
    </lineage>
</organism>
<dbReference type="AlphaFoldDB" id="A0A367YJR9"/>
<dbReference type="STRING" id="5486.A0A367YJR9"/>
<protein>
    <submittedName>
        <fullName evidence="3">Uncharacterized protein</fullName>
    </submittedName>
</protein>
<gene>
    <name evidence="3" type="ORF">Cantr_01802</name>
</gene>
<sequence length="410" mass="46166">MKFLRLAFLGAAFVQLAAAAKVINTIDSFQFTDATPYKCWNLDKFHGDTKLEFKVVAVEPKQELPVNITVKAKLQSWPSSKDQGPTITYPVLIRNITANDVSFHAWAREQGEYCVLLNKNKQYHGAFLLDLDILEEIEPIDVAEKSFYHGVTALIGALIIAGIVVKYHIRRLSDMPLVLRRFFVLLVLYCARHAILSVIPLPSIALSFGYATQEPLNYWDMYVTTATYLGSGYEKPGKVLPLGTVWVRRITLVTVVFGFLMTFPVFISSSIVTTSITVDGVAQDVFVYEKNDIVVNHPYLAVFAFGSFGLYGVLFFIFVVILPYLYGYIMYSRFAKSGQAVNANLMKRTLLYHGVGFAIVDFVSGYFEVSRFFMEYVPLVLLWWIWSCTSPAVVPKYKGDDTEAGQSKIA</sequence>
<feature type="transmembrane region" description="Helical" evidence="1">
    <location>
        <begin position="350"/>
        <end position="367"/>
    </location>
</feature>
<evidence type="ECO:0000313" key="4">
    <source>
        <dbReference type="Proteomes" id="UP000253472"/>
    </source>
</evidence>
<accession>A0A367YJR9</accession>
<keyword evidence="1" id="KW-0472">Membrane</keyword>
<evidence type="ECO:0000256" key="2">
    <source>
        <dbReference type="SAM" id="SignalP"/>
    </source>
</evidence>